<dbReference type="InterPro" id="IPR030482">
    <property type="entry name" value="PDRG1"/>
</dbReference>
<sequence length="135" mass="15235">MTSPPPDVTKTLTYLLEVETVAQDILTLKDTKLELAHTLSKLQESLRAFQASQEKKSFIKVGSIFIEYPTGHCKQLVQKEIENVKEQYEVTSKELKDKLSKKRDIEHEPKIEGIGLRPLSHTEAIGLLKGFGLDS</sequence>
<evidence type="ECO:0000256" key="2">
    <source>
        <dbReference type="ARBA" id="ARBA00022490"/>
    </source>
</evidence>
<evidence type="ECO:0000256" key="4">
    <source>
        <dbReference type="SAM" id="Coils"/>
    </source>
</evidence>
<proteinExistence type="predicted"/>
<keyword evidence="2" id="KW-0963">Cytoplasm</keyword>
<dbReference type="CDD" id="cd22860">
    <property type="entry name" value="PDRG1"/>
    <property type="match status" value="1"/>
</dbReference>
<keyword evidence="3" id="KW-0143">Chaperone</keyword>
<dbReference type="EMBL" id="GEZM01089141">
    <property type="protein sequence ID" value="JAV57655.1"/>
    <property type="molecule type" value="Transcribed_RNA"/>
</dbReference>
<accession>A0A1Y1KE21</accession>
<dbReference type="AlphaFoldDB" id="A0A1Y1KE21"/>
<dbReference type="EMBL" id="GEZM01089143">
    <property type="protein sequence ID" value="JAV57650.1"/>
    <property type="molecule type" value="Transcribed_RNA"/>
</dbReference>
<dbReference type="EMBL" id="GEZM01089140">
    <property type="protein sequence ID" value="JAV57656.1"/>
    <property type="molecule type" value="Transcribed_RNA"/>
</dbReference>
<dbReference type="EMBL" id="GEZM01089137">
    <property type="protein sequence ID" value="JAV57662.1"/>
    <property type="molecule type" value="Transcribed_RNA"/>
</dbReference>
<keyword evidence="4" id="KW-0175">Coiled coil</keyword>
<name>A0A1Y1KE21_PHOPY</name>
<evidence type="ECO:0000313" key="5">
    <source>
        <dbReference type="EMBL" id="JAV57666.1"/>
    </source>
</evidence>
<organism evidence="5">
    <name type="scientific">Photinus pyralis</name>
    <name type="common">Common eastern firefly</name>
    <name type="synonym">Lampyris pyralis</name>
    <dbReference type="NCBI Taxonomy" id="7054"/>
    <lineage>
        <taxon>Eukaryota</taxon>
        <taxon>Metazoa</taxon>
        <taxon>Ecdysozoa</taxon>
        <taxon>Arthropoda</taxon>
        <taxon>Hexapoda</taxon>
        <taxon>Insecta</taxon>
        <taxon>Pterygota</taxon>
        <taxon>Neoptera</taxon>
        <taxon>Endopterygota</taxon>
        <taxon>Coleoptera</taxon>
        <taxon>Polyphaga</taxon>
        <taxon>Elateriformia</taxon>
        <taxon>Elateroidea</taxon>
        <taxon>Lampyridae</taxon>
        <taxon>Lampyrinae</taxon>
        <taxon>Photinus</taxon>
    </lineage>
</organism>
<feature type="coiled-coil region" evidence="4">
    <location>
        <begin position="74"/>
        <end position="101"/>
    </location>
</feature>
<comment type="subcellular location">
    <subcellularLocation>
        <location evidence="1">Cytoplasm</location>
    </subcellularLocation>
</comment>
<dbReference type="PANTHER" id="PTHR21162:SF0">
    <property type="entry name" value="P53 AND DNA DAMAGE-REGULATED PROTEIN 1"/>
    <property type="match status" value="1"/>
</dbReference>
<protein>
    <recommendedName>
        <fullName evidence="6">P53 and DNA damage-regulated protein 1</fullName>
    </recommendedName>
</protein>
<evidence type="ECO:0000256" key="3">
    <source>
        <dbReference type="ARBA" id="ARBA00023186"/>
    </source>
</evidence>
<dbReference type="EMBL" id="GEZM01089133">
    <property type="protein sequence ID" value="JAV57669.1"/>
    <property type="molecule type" value="Transcribed_RNA"/>
</dbReference>
<dbReference type="EMBL" id="GEZM01089135">
    <property type="protein sequence ID" value="JAV57666.1"/>
    <property type="molecule type" value="Transcribed_RNA"/>
</dbReference>
<dbReference type="EMBL" id="GEZM01089139">
    <property type="protein sequence ID" value="JAV57658.1"/>
    <property type="molecule type" value="Transcribed_RNA"/>
</dbReference>
<dbReference type="EMBL" id="GEZM01089136">
    <property type="protein sequence ID" value="JAV57664.1"/>
    <property type="molecule type" value="Transcribed_RNA"/>
</dbReference>
<evidence type="ECO:0008006" key="6">
    <source>
        <dbReference type="Google" id="ProtNLM"/>
    </source>
</evidence>
<evidence type="ECO:0000256" key="1">
    <source>
        <dbReference type="ARBA" id="ARBA00004496"/>
    </source>
</evidence>
<dbReference type="GO" id="GO:0005737">
    <property type="term" value="C:cytoplasm"/>
    <property type="evidence" value="ECO:0007669"/>
    <property type="project" value="UniProtKB-SubCell"/>
</dbReference>
<dbReference type="PANTHER" id="PTHR21162">
    <property type="entry name" value="P53 AND DNA DAMAGE-REGULATED PROTEIN"/>
    <property type="match status" value="1"/>
</dbReference>
<reference evidence="5" key="1">
    <citation type="journal article" date="2016" name="Sci. Rep.">
        <title>Molecular characterization of firefly nuptial gifts: a multi-omics approach sheds light on postcopulatory sexual selection.</title>
        <authorList>
            <person name="Al-Wathiqui N."/>
            <person name="Fallon T.R."/>
            <person name="South A."/>
            <person name="Weng J.K."/>
            <person name="Lewis S.M."/>
        </authorList>
    </citation>
    <scope>NUCLEOTIDE SEQUENCE</scope>
</reference>